<dbReference type="AlphaFoldDB" id="A0A517YXG6"/>
<dbReference type="Proteomes" id="UP000317369">
    <property type="component" value="Chromosome"/>
</dbReference>
<dbReference type="OrthoDB" id="9795864at2"/>
<evidence type="ECO:0000313" key="3">
    <source>
        <dbReference type="EMBL" id="QDU34900.1"/>
    </source>
</evidence>
<organism evidence="3 4">
    <name type="scientific">Poriferisphaera corsica</name>
    <dbReference type="NCBI Taxonomy" id="2528020"/>
    <lineage>
        <taxon>Bacteria</taxon>
        <taxon>Pseudomonadati</taxon>
        <taxon>Planctomycetota</taxon>
        <taxon>Phycisphaerae</taxon>
        <taxon>Phycisphaerales</taxon>
        <taxon>Phycisphaeraceae</taxon>
        <taxon>Poriferisphaera</taxon>
    </lineage>
</organism>
<keyword evidence="4" id="KW-1185">Reference proteome</keyword>
<evidence type="ECO:0000313" key="4">
    <source>
        <dbReference type="Proteomes" id="UP000317369"/>
    </source>
</evidence>
<feature type="domain" description="KAP NTPase" evidence="2">
    <location>
        <begin position="252"/>
        <end position="442"/>
    </location>
</feature>
<keyword evidence="1" id="KW-1133">Transmembrane helix</keyword>
<evidence type="ECO:0000256" key="1">
    <source>
        <dbReference type="SAM" id="Phobius"/>
    </source>
</evidence>
<feature type="transmembrane region" description="Helical" evidence="1">
    <location>
        <begin position="128"/>
        <end position="148"/>
    </location>
</feature>
<proteinExistence type="predicted"/>
<gene>
    <name evidence="3" type="ORF">KS4_29770</name>
</gene>
<reference evidence="3 4" key="1">
    <citation type="submission" date="2019-02" db="EMBL/GenBank/DDBJ databases">
        <title>Deep-cultivation of Planctomycetes and their phenomic and genomic characterization uncovers novel biology.</title>
        <authorList>
            <person name="Wiegand S."/>
            <person name="Jogler M."/>
            <person name="Boedeker C."/>
            <person name="Pinto D."/>
            <person name="Vollmers J."/>
            <person name="Rivas-Marin E."/>
            <person name="Kohn T."/>
            <person name="Peeters S.H."/>
            <person name="Heuer A."/>
            <person name="Rast P."/>
            <person name="Oberbeckmann S."/>
            <person name="Bunk B."/>
            <person name="Jeske O."/>
            <person name="Meyerdierks A."/>
            <person name="Storesund J.E."/>
            <person name="Kallscheuer N."/>
            <person name="Luecker S."/>
            <person name="Lage O.M."/>
            <person name="Pohl T."/>
            <person name="Merkel B.J."/>
            <person name="Hornburger P."/>
            <person name="Mueller R.-W."/>
            <person name="Bruemmer F."/>
            <person name="Labrenz M."/>
            <person name="Spormann A.M."/>
            <person name="Op den Camp H."/>
            <person name="Overmann J."/>
            <person name="Amann R."/>
            <person name="Jetten M.S.M."/>
            <person name="Mascher T."/>
            <person name="Medema M.H."/>
            <person name="Devos D.P."/>
            <person name="Kaster A.-K."/>
            <person name="Ovreas L."/>
            <person name="Rohde M."/>
            <person name="Galperin M.Y."/>
            <person name="Jogler C."/>
        </authorList>
    </citation>
    <scope>NUCLEOTIDE SEQUENCE [LARGE SCALE GENOMIC DNA]</scope>
    <source>
        <strain evidence="3 4">KS4</strain>
    </source>
</reference>
<feature type="transmembrane region" description="Helical" evidence="1">
    <location>
        <begin position="92"/>
        <end position="116"/>
    </location>
</feature>
<sequence length="989" mass="114140">MNHLTLATKYAMHGNAALIFGMLTVIATTWAMTMTYHKETLKENRQHRRYVHRWVDIFLLSCVAASICIFTLPHLERLSVGFILHTQFLHHAIGISILTWADIFAIPIITLAILYLHHHGAFRKFGNFGQYPSIIFAIILVLIVVLIARQSRLAGPQYHAFVHIDWIVLSILIALPATFMAGIWHNRYLHSKNNEDPHDQDHDLTNISPHELLAQLTVNDKAWQEMKSWFNDTRPITIPENDKFGARRTAKQIANVFAQPINLSNKQGAAIGLIGPFGSGKSSVIEMAKNVYKRKYDKLKDTEQYTDNPTHYPLAFYIPIKTWGIEPETLTHHMLDAAISKLRMHMDTIGFSRLAEHYVQAVNATSVSWLQSLAALLRTHKDPENILKNINHALQAINRQIIFVIEDIDRAELSDSQLRKQHLDLQAMMDHLNECSHFNFIISISQSAFDVNRLCKTRIKLLSIDAELTGAILQAFRYRCLQTALTNNILFPDITENEINRIKNLVPSQSHHMTEENSSKYDYDSVWTHVIPLLCNPRRLTNTLNQTLSAWGKDKELKKLRGEVNFDELLIVETLRTTYPQAVDFIDRIKCNNYSPAEHMKNKEEEKETSNKINKSKTELNLLLKTIDQNDRTHVIEIISHFTGLYSNRGEIRSNGLDSTAQKTKCGRQTDIYWHRLFESYPTQDKHLTDQEILHGVSNWQNDKEHQELPEKLFSDNHYLSKFIHLHKHAHNPNPECILGCKKLRKLLKSIYKYALTKKDHGIHFNQSTSIYQILEIALKDKQRSVDDVFTWYITSVNKEKSSNLSLAVHLLWINEHEDILNPTDVDSVVNTAINSWASSMLTDGKHGYDILFDALPKNTLINIFCLKSFVQYSQTINYSELYQALQLLIDNHPKESAPYIAAMLFDTKTAEHNMYNRGIHDNYLSYTIDFNFVTQLIPQVNDRLAILDIIIARLNYQLTHTQFSDKELKRFYENAISELSLWRSKGAL</sequence>
<keyword evidence="1" id="KW-0812">Transmembrane</keyword>
<protein>
    <recommendedName>
        <fullName evidence="2">KAP NTPase domain-containing protein</fullName>
    </recommendedName>
</protein>
<dbReference type="Pfam" id="PF07693">
    <property type="entry name" value="KAP_NTPase"/>
    <property type="match status" value="1"/>
</dbReference>
<name>A0A517YXG6_9BACT</name>
<feature type="transmembrane region" description="Helical" evidence="1">
    <location>
        <begin position="12"/>
        <end position="33"/>
    </location>
</feature>
<feature type="transmembrane region" description="Helical" evidence="1">
    <location>
        <begin position="160"/>
        <end position="184"/>
    </location>
</feature>
<dbReference type="EMBL" id="CP036425">
    <property type="protein sequence ID" value="QDU34900.1"/>
    <property type="molecule type" value="Genomic_DNA"/>
</dbReference>
<dbReference type="InterPro" id="IPR011646">
    <property type="entry name" value="KAP_P-loop"/>
</dbReference>
<keyword evidence="1" id="KW-0472">Membrane</keyword>
<dbReference type="Gene3D" id="3.40.50.300">
    <property type="entry name" value="P-loop containing nucleotide triphosphate hydrolases"/>
    <property type="match status" value="1"/>
</dbReference>
<dbReference type="RefSeq" id="WP_145079408.1">
    <property type="nucleotide sequence ID" value="NZ_CP036425.1"/>
</dbReference>
<dbReference type="KEGG" id="pcor:KS4_29770"/>
<accession>A0A517YXG6</accession>
<dbReference type="SUPFAM" id="SSF52540">
    <property type="entry name" value="P-loop containing nucleoside triphosphate hydrolases"/>
    <property type="match status" value="2"/>
</dbReference>
<dbReference type="InterPro" id="IPR027417">
    <property type="entry name" value="P-loop_NTPase"/>
</dbReference>
<feature type="transmembrane region" description="Helical" evidence="1">
    <location>
        <begin position="54"/>
        <end position="72"/>
    </location>
</feature>
<evidence type="ECO:0000259" key="2">
    <source>
        <dbReference type="Pfam" id="PF07693"/>
    </source>
</evidence>